<evidence type="ECO:0000313" key="3">
    <source>
        <dbReference type="Proteomes" id="UP001372338"/>
    </source>
</evidence>
<dbReference type="AlphaFoldDB" id="A0AAN9E0G4"/>
<gene>
    <name evidence="2" type="ORF">RIF29_39083</name>
</gene>
<protein>
    <submittedName>
        <fullName evidence="2">Uncharacterized protein</fullName>
    </submittedName>
</protein>
<comment type="caution">
    <text evidence="2">The sequence shown here is derived from an EMBL/GenBank/DDBJ whole genome shotgun (WGS) entry which is preliminary data.</text>
</comment>
<organism evidence="2 3">
    <name type="scientific">Crotalaria pallida</name>
    <name type="common">Smooth rattlebox</name>
    <name type="synonym">Crotalaria striata</name>
    <dbReference type="NCBI Taxonomy" id="3830"/>
    <lineage>
        <taxon>Eukaryota</taxon>
        <taxon>Viridiplantae</taxon>
        <taxon>Streptophyta</taxon>
        <taxon>Embryophyta</taxon>
        <taxon>Tracheophyta</taxon>
        <taxon>Spermatophyta</taxon>
        <taxon>Magnoliopsida</taxon>
        <taxon>eudicotyledons</taxon>
        <taxon>Gunneridae</taxon>
        <taxon>Pentapetalae</taxon>
        <taxon>rosids</taxon>
        <taxon>fabids</taxon>
        <taxon>Fabales</taxon>
        <taxon>Fabaceae</taxon>
        <taxon>Papilionoideae</taxon>
        <taxon>50 kb inversion clade</taxon>
        <taxon>genistoids sensu lato</taxon>
        <taxon>core genistoids</taxon>
        <taxon>Crotalarieae</taxon>
        <taxon>Crotalaria</taxon>
    </lineage>
</organism>
<accession>A0AAN9E0G4</accession>
<evidence type="ECO:0000313" key="2">
    <source>
        <dbReference type="EMBL" id="KAK7244264.1"/>
    </source>
</evidence>
<keyword evidence="3" id="KW-1185">Reference proteome</keyword>
<feature type="region of interest" description="Disordered" evidence="1">
    <location>
        <begin position="152"/>
        <end position="177"/>
    </location>
</feature>
<name>A0AAN9E0G4_CROPI</name>
<reference evidence="2 3" key="1">
    <citation type="submission" date="2024-01" db="EMBL/GenBank/DDBJ databases">
        <title>The genomes of 5 underutilized Papilionoideae crops provide insights into root nodulation and disease resistanc.</title>
        <authorList>
            <person name="Yuan L."/>
        </authorList>
    </citation>
    <scope>NUCLEOTIDE SEQUENCE [LARGE SCALE GENOMIC DNA]</scope>
    <source>
        <strain evidence="2">ZHUSHIDOU_FW_LH</strain>
        <tissue evidence="2">Leaf</tissue>
    </source>
</reference>
<proteinExistence type="predicted"/>
<dbReference type="Proteomes" id="UP001372338">
    <property type="component" value="Unassembled WGS sequence"/>
</dbReference>
<dbReference type="EMBL" id="JAYWIO010000008">
    <property type="protein sequence ID" value="KAK7244264.1"/>
    <property type="molecule type" value="Genomic_DNA"/>
</dbReference>
<evidence type="ECO:0000256" key="1">
    <source>
        <dbReference type="SAM" id="MobiDB-lite"/>
    </source>
</evidence>
<feature type="compositionally biased region" description="Basic and acidic residues" evidence="1">
    <location>
        <begin position="155"/>
        <end position="177"/>
    </location>
</feature>
<sequence>MTTSVTSPKALGSSLTTLSRFVNGSQTSNLTSYEFIRSTQASVTFSPPHEDSEIEVSLLEQCKPRADLASIPRFLGNLSSFVPPQARSARSSLSEASAFAAGKRVSKRTLSGQANFKIIKRGHKSSCQFEAMKFLFQCPCCSCFCFMKPKKGKAKVKEDKVKEVKEAKEEKIEEKKD</sequence>